<evidence type="ECO:0000256" key="7">
    <source>
        <dbReference type="PROSITE-ProRule" id="PRU00047"/>
    </source>
</evidence>
<dbReference type="GO" id="GO:0008270">
    <property type="term" value="F:zinc ion binding"/>
    <property type="evidence" value="ECO:0007669"/>
    <property type="project" value="UniProtKB-KW"/>
</dbReference>
<keyword evidence="11" id="KW-1185">Reference proteome</keyword>
<keyword evidence="1" id="KW-0808">Transferase</keyword>
<sequence>MNRYDSDDNLALFHDTYMPRNYESEDAEFNELLSLIPTINTPNNSVPLANQPGIFIRDSDAIMEKLAACRKFGGYPHENASVFMKEFTSFATLHKIDHADDQRMIAAFHLNLTGPALTWFNSLDAGSKRTWRQFLAIFDEKYIELDWQSPTVFLESENFQNMKLNRGQILEDFYGQIVEKAQILKKRRTMKFLPVYQGFTEQLCVFVRAGTHKDSASALSAAKMGEAYGYRKDDVVCVAAAKPLVANDNNPVQELQNQVKELTKALSELKSHSTDIKPGMPPKYQKPRYNNPRYNNNFSSQAGNNRPKTCFNCQAPGHYRANCNWNGHGEISLTLQCQLCQQFRHGAFQCHHHSNPGNQSKPGGHRARSLGRSSIDRSPPQSRQREEINYAHYCTDTEDCEFTDENLTSFKSQFIHMPVKVNHVSVAALVDSGISEKIVLANNQSVNIVGKCTVKIQVPQGKHWIHTFILTQSSHPLILGTSYLISKKIVLDFSSLSVSHKTAEVKLQKHVTVDPNSELLIWGKVANFILQGQIGMCQNSSHLLKSGLLISKAVVTVNSHKTVPIKLLNPTNDQIFISRGDIIASFEPFTEDYMLINADEKGKHFVQNVQLDKRSHTSVDTSCKGIGYMLYQQHSTEDSSEELRVIRFGSKSLSKWQRSSVPTKLELLGMVTAILDCSMYLRGQKIVVECDHQALKPLFQKQLKGAIYERWIAILQQFNFELRYKPVNNLAQITDEVLEVPNLWRSTRQRQKPIRFRDDNFITSGTETSSASDGTLLKTDEMMADRQNVVRLEKITNQRAGWHTNLEKASWNKNIQHQDKKIQEELRLAAKASLAVRQKALQNQIARDSEKYEQELHLKGKTFFKQRI</sequence>
<protein>
    <recommendedName>
        <fullName evidence="9">CCHC-type domain-containing protein</fullName>
    </recommendedName>
</protein>
<keyword evidence="7" id="KW-0862">Zinc</keyword>
<dbReference type="SUPFAM" id="SSF57756">
    <property type="entry name" value="Retrovirus zinc finger-like domains"/>
    <property type="match status" value="1"/>
</dbReference>
<proteinExistence type="predicted"/>
<dbReference type="InterPro" id="IPR029375">
    <property type="entry name" value="CFAP141"/>
</dbReference>
<feature type="region of interest" description="Disordered" evidence="8">
    <location>
        <begin position="271"/>
        <end position="290"/>
    </location>
</feature>
<organism evidence="10 11">
    <name type="scientific">Mytilus coruscus</name>
    <name type="common">Sea mussel</name>
    <dbReference type="NCBI Taxonomy" id="42192"/>
    <lineage>
        <taxon>Eukaryota</taxon>
        <taxon>Metazoa</taxon>
        <taxon>Spiralia</taxon>
        <taxon>Lophotrochozoa</taxon>
        <taxon>Mollusca</taxon>
        <taxon>Bivalvia</taxon>
        <taxon>Autobranchia</taxon>
        <taxon>Pteriomorphia</taxon>
        <taxon>Mytilida</taxon>
        <taxon>Mytiloidea</taxon>
        <taxon>Mytilidae</taxon>
        <taxon>Mytilinae</taxon>
        <taxon>Mytilus</taxon>
    </lineage>
</organism>
<dbReference type="GO" id="GO:0003676">
    <property type="term" value="F:nucleic acid binding"/>
    <property type="evidence" value="ECO:0007669"/>
    <property type="project" value="InterPro"/>
</dbReference>
<evidence type="ECO:0000256" key="4">
    <source>
        <dbReference type="ARBA" id="ARBA00022759"/>
    </source>
</evidence>
<gene>
    <name evidence="10" type="ORF">MCOR_42775</name>
</gene>
<keyword evidence="3" id="KW-0540">Nuclease</keyword>
<keyword evidence="6" id="KW-0695">RNA-directed DNA polymerase</keyword>
<evidence type="ECO:0000256" key="1">
    <source>
        <dbReference type="ARBA" id="ARBA00022679"/>
    </source>
</evidence>
<evidence type="ECO:0000256" key="2">
    <source>
        <dbReference type="ARBA" id="ARBA00022695"/>
    </source>
</evidence>
<dbReference type="InterPro" id="IPR041373">
    <property type="entry name" value="RT_RNaseH"/>
</dbReference>
<dbReference type="Pfam" id="PF15104">
    <property type="entry name" value="CFAP141"/>
    <property type="match status" value="1"/>
</dbReference>
<dbReference type="SMART" id="SM00343">
    <property type="entry name" value="ZnF_C2HC"/>
    <property type="match status" value="2"/>
</dbReference>
<dbReference type="GO" id="GO:0003964">
    <property type="term" value="F:RNA-directed DNA polymerase activity"/>
    <property type="evidence" value="ECO:0007669"/>
    <property type="project" value="UniProtKB-KW"/>
</dbReference>
<feature type="region of interest" description="Disordered" evidence="8">
    <location>
        <begin position="351"/>
        <end position="386"/>
    </location>
</feature>
<name>A0A6J8DNI4_MYTCO</name>
<keyword evidence="5" id="KW-0378">Hydrolase</keyword>
<evidence type="ECO:0000313" key="11">
    <source>
        <dbReference type="Proteomes" id="UP000507470"/>
    </source>
</evidence>
<evidence type="ECO:0000256" key="6">
    <source>
        <dbReference type="ARBA" id="ARBA00022918"/>
    </source>
</evidence>
<dbReference type="EMBL" id="CACVKT020007644">
    <property type="protein sequence ID" value="CAC5409495.1"/>
    <property type="molecule type" value="Genomic_DNA"/>
</dbReference>
<dbReference type="Proteomes" id="UP000507470">
    <property type="component" value="Unassembled WGS sequence"/>
</dbReference>
<dbReference type="PANTHER" id="PTHR35818:SF1">
    <property type="entry name" value="CILIA- AND FLAGELLA-ASSOCIATED PROTEIN 141"/>
    <property type="match status" value="1"/>
</dbReference>
<dbReference type="PROSITE" id="PS50158">
    <property type="entry name" value="ZF_CCHC"/>
    <property type="match status" value="1"/>
</dbReference>
<keyword evidence="7" id="KW-0479">Metal-binding</keyword>
<dbReference type="AlphaFoldDB" id="A0A6J8DNI4"/>
<dbReference type="InterPro" id="IPR001878">
    <property type="entry name" value="Znf_CCHC"/>
</dbReference>
<accession>A0A6J8DNI4</accession>
<reference evidence="10 11" key="1">
    <citation type="submission" date="2020-06" db="EMBL/GenBank/DDBJ databases">
        <authorList>
            <person name="Li R."/>
            <person name="Bekaert M."/>
        </authorList>
    </citation>
    <scope>NUCLEOTIDE SEQUENCE [LARGE SCALE GENOMIC DNA]</scope>
    <source>
        <strain evidence="11">wild</strain>
    </source>
</reference>
<feature type="domain" description="CCHC-type" evidence="9">
    <location>
        <begin position="310"/>
        <end position="323"/>
    </location>
</feature>
<dbReference type="CDD" id="cd09274">
    <property type="entry name" value="RNase_HI_RT_Ty3"/>
    <property type="match status" value="1"/>
</dbReference>
<evidence type="ECO:0000256" key="8">
    <source>
        <dbReference type="SAM" id="MobiDB-lite"/>
    </source>
</evidence>
<dbReference type="InterPro" id="IPR036875">
    <property type="entry name" value="Znf_CCHC_sf"/>
</dbReference>
<evidence type="ECO:0000256" key="3">
    <source>
        <dbReference type="ARBA" id="ARBA00022722"/>
    </source>
</evidence>
<dbReference type="Gene3D" id="4.10.60.10">
    <property type="entry name" value="Zinc finger, CCHC-type"/>
    <property type="match status" value="1"/>
</dbReference>
<keyword evidence="2" id="KW-0548">Nucleotidyltransferase</keyword>
<evidence type="ECO:0000256" key="5">
    <source>
        <dbReference type="ARBA" id="ARBA00022801"/>
    </source>
</evidence>
<dbReference type="Pfam" id="PF17917">
    <property type="entry name" value="RT_RNaseH"/>
    <property type="match status" value="1"/>
</dbReference>
<dbReference type="SUPFAM" id="SSF56672">
    <property type="entry name" value="DNA/RNA polymerases"/>
    <property type="match status" value="1"/>
</dbReference>
<evidence type="ECO:0000313" key="10">
    <source>
        <dbReference type="EMBL" id="CAC5409495.1"/>
    </source>
</evidence>
<dbReference type="CDD" id="cd00303">
    <property type="entry name" value="retropepsin_like"/>
    <property type="match status" value="1"/>
</dbReference>
<dbReference type="GO" id="GO:0016787">
    <property type="term" value="F:hydrolase activity"/>
    <property type="evidence" value="ECO:0007669"/>
    <property type="project" value="UniProtKB-KW"/>
</dbReference>
<evidence type="ECO:0000259" key="9">
    <source>
        <dbReference type="PROSITE" id="PS50158"/>
    </source>
</evidence>
<dbReference type="GO" id="GO:0004519">
    <property type="term" value="F:endonuclease activity"/>
    <property type="evidence" value="ECO:0007669"/>
    <property type="project" value="UniProtKB-KW"/>
</dbReference>
<keyword evidence="4" id="KW-0255">Endonuclease</keyword>
<dbReference type="OrthoDB" id="2122938at2759"/>
<dbReference type="PANTHER" id="PTHR35818">
    <property type="entry name" value="C1ORF189"/>
    <property type="match status" value="1"/>
</dbReference>
<keyword evidence="7" id="KW-0863">Zinc-finger</keyword>
<dbReference type="InterPro" id="IPR043502">
    <property type="entry name" value="DNA/RNA_pol_sf"/>
</dbReference>